<comment type="caution">
    <text evidence="1">The sequence shown here is derived from an EMBL/GenBank/DDBJ whole genome shotgun (WGS) entry which is preliminary data.</text>
</comment>
<dbReference type="EMBL" id="MCRJ01000216">
    <property type="protein sequence ID" value="ODN66918.1"/>
    <property type="molecule type" value="Genomic_DNA"/>
</dbReference>
<evidence type="ECO:0000313" key="1">
    <source>
        <dbReference type="EMBL" id="ODN66918.1"/>
    </source>
</evidence>
<dbReference type="AlphaFoldDB" id="A0A1E3GS75"/>
<organism evidence="1 2">
    <name type="scientific">Methylobrevis pamukkalensis</name>
    <dbReference type="NCBI Taxonomy" id="1439726"/>
    <lineage>
        <taxon>Bacteria</taxon>
        <taxon>Pseudomonadati</taxon>
        <taxon>Pseudomonadota</taxon>
        <taxon>Alphaproteobacteria</taxon>
        <taxon>Hyphomicrobiales</taxon>
        <taxon>Pleomorphomonadaceae</taxon>
        <taxon>Methylobrevis</taxon>
    </lineage>
</organism>
<reference evidence="1 2" key="1">
    <citation type="submission" date="2016-07" db="EMBL/GenBank/DDBJ databases">
        <title>Draft Genome Sequence of Methylobrevis pamukkalensis PK2.</title>
        <authorList>
            <person name="Vasilenko O.V."/>
            <person name="Doronina N.V."/>
            <person name="Shmareva M.N."/>
            <person name="Tarlachkov S.V."/>
            <person name="Mustakhimov I."/>
            <person name="Trotsenko Y.A."/>
        </authorList>
    </citation>
    <scope>NUCLEOTIDE SEQUENCE [LARGE SCALE GENOMIC DNA]</scope>
    <source>
        <strain evidence="1 2">PK2</strain>
    </source>
</reference>
<gene>
    <name evidence="1" type="ORF">A6302_04419</name>
</gene>
<name>A0A1E3GS75_9HYPH</name>
<accession>A0A1E3GS75</accession>
<dbReference type="OrthoDB" id="9943655at2"/>
<sequence>MSPHFLEYATLVLAVAGLATVLSEIWLKEPALLGQILRNARNVAAPKGRLRGDNVAFSHQTRGFSA</sequence>
<dbReference type="RefSeq" id="WP_069308474.1">
    <property type="nucleotide sequence ID" value="NZ_MCRJ01000216.1"/>
</dbReference>
<evidence type="ECO:0000313" key="2">
    <source>
        <dbReference type="Proteomes" id="UP000094622"/>
    </source>
</evidence>
<dbReference type="Proteomes" id="UP000094622">
    <property type="component" value="Unassembled WGS sequence"/>
</dbReference>
<proteinExistence type="predicted"/>
<protein>
    <submittedName>
        <fullName evidence="1">Uncharacterized protein</fullName>
    </submittedName>
</protein>
<keyword evidence="2" id="KW-1185">Reference proteome</keyword>